<accession>A0A232F0Y3</accession>
<evidence type="ECO:0000256" key="1">
    <source>
        <dbReference type="SAM" id="MobiDB-lite"/>
    </source>
</evidence>
<feature type="compositionally biased region" description="Basic and acidic residues" evidence="1">
    <location>
        <begin position="1"/>
        <end position="16"/>
    </location>
</feature>
<organism evidence="2 3">
    <name type="scientific">Trichomalopsis sarcophagae</name>
    <dbReference type="NCBI Taxonomy" id="543379"/>
    <lineage>
        <taxon>Eukaryota</taxon>
        <taxon>Metazoa</taxon>
        <taxon>Ecdysozoa</taxon>
        <taxon>Arthropoda</taxon>
        <taxon>Hexapoda</taxon>
        <taxon>Insecta</taxon>
        <taxon>Pterygota</taxon>
        <taxon>Neoptera</taxon>
        <taxon>Endopterygota</taxon>
        <taxon>Hymenoptera</taxon>
        <taxon>Apocrita</taxon>
        <taxon>Proctotrupomorpha</taxon>
        <taxon>Chalcidoidea</taxon>
        <taxon>Pteromalidae</taxon>
        <taxon>Pteromalinae</taxon>
        <taxon>Trichomalopsis</taxon>
    </lineage>
</organism>
<dbReference type="Proteomes" id="UP000215335">
    <property type="component" value="Unassembled WGS sequence"/>
</dbReference>
<sequence length="105" mass="11940">MGEKRYQRSSEIRGEPEQLVPSSKELLQARGLPNTRGDIKLERSSRGKRENHSCGMASLWGNNRGLVSCRCKLLTSLQPPASLHLARWRKRYSNRFTTIGSLLDD</sequence>
<comment type="caution">
    <text evidence="2">The sequence shown here is derived from an EMBL/GenBank/DDBJ whole genome shotgun (WGS) entry which is preliminary data.</text>
</comment>
<gene>
    <name evidence="2" type="ORF">TSAR_002590</name>
</gene>
<evidence type="ECO:0000313" key="3">
    <source>
        <dbReference type="Proteomes" id="UP000215335"/>
    </source>
</evidence>
<name>A0A232F0Y3_9HYME</name>
<evidence type="ECO:0000313" key="2">
    <source>
        <dbReference type="EMBL" id="OXU24351.1"/>
    </source>
</evidence>
<keyword evidence="3" id="KW-1185">Reference proteome</keyword>
<reference evidence="2 3" key="1">
    <citation type="journal article" date="2017" name="Curr. Biol.">
        <title>The Evolution of Venom by Co-option of Single-Copy Genes.</title>
        <authorList>
            <person name="Martinson E.O."/>
            <person name="Mrinalini"/>
            <person name="Kelkar Y.D."/>
            <person name="Chang C.H."/>
            <person name="Werren J.H."/>
        </authorList>
    </citation>
    <scope>NUCLEOTIDE SEQUENCE [LARGE SCALE GENOMIC DNA]</scope>
    <source>
        <strain evidence="2 3">Alberta</strain>
        <tissue evidence="2">Whole body</tissue>
    </source>
</reference>
<feature type="region of interest" description="Disordered" evidence="1">
    <location>
        <begin position="1"/>
        <end position="52"/>
    </location>
</feature>
<dbReference type="AlphaFoldDB" id="A0A232F0Y3"/>
<protein>
    <submittedName>
        <fullName evidence="2">Uncharacterized protein</fullName>
    </submittedName>
</protein>
<proteinExistence type="predicted"/>
<dbReference type="EMBL" id="NNAY01001327">
    <property type="protein sequence ID" value="OXU24351.1"/>
    <property type="molecule type" value="Genomic_DNA"/>
</dbReference>
<feature type="compositionally biased region" description="Basic and acidic residues" evidence="1">
    <location>
        <begin position="37"/>
        <end position="52"/>
    </location>
</feature>